<name>A0A6G1KR19_9PLEO</name>
<protein>
    <submittedName>
        <fullName evidence="2">Uncharacterized protein</fullName>
    </submittedName>
</protein>
<feature type="region of interest" description="Disordered" evidence="1">
    <location>
        <begin position="1111"/>
        <end position="1141"/>
    </location>
</feature>
<feature type="region of interest" description="Disordered" evidence="1">
    <location>
        <begin position="196"/>
        <end position="253"/>
    </location>
</feature>
<evidence type="ECO:0000313" key="2">
    <source>
        <dbReference type="EMBL" id="KAF2715336.1"/>
    </source>
</evidence>
<evidence type="ECO:0000256" key="1">
    <source>
        <dbReference type="SAM" id="MobiDB-lite"/>
    </source>
</evidence>
<accession>A0A6G1KR19</accession>
<feature type="region of interest" description="Disordered" evidence="1">
    <location>
        <begin position="1072"/>
        <end position="1095"/>
    </location>
</feature>
<reference evidence="2" key="1">
    <citation type="journal article" date="2020" name="Stud. Mycol.">
        <title>101 Dothideomycetes genomes: a test case for predicting lifestyles and emergence of pathogens.</title>
        <authorList>
            <person name="Haridas S."/>
            <person name="Albert R."/>
            <person name="Binder M."/>
            <person name="Bloem J."/>
            <person name="Labutti K."/>
            <person name="Salamov A."/>
            <person name="Andreopoulos B."/>
            <person name="Baker S."/>
            <person name="Barry K."/>
            <person name="Bills G."/>
            <person name="Bluhm B."/>
            <person name="Cannon C."/>
            <person name="Castanera R."/>
            <person name="Culley D."/>
            <person name="Daum C."/>
            <person name="Ezra D."/>
            <person name="Gonzalez J."/>
            <person name="Henrissat B."/>
            <person name="Kuo A."/>
            <person name="Liang C."/>
            <person name="Lipzen A."/>
            <person name="Lutzoni F."/>
            <person name="Magnuson J."/>
            <person name="Mondo S."/>
            <person name="Nolan M."/>
            <person name="Ohm R."/>
            <person name="Pangilinan J."/>
            <person name="Park H.-J."/>
            <person name="Ramirez L."/>
            <person name="Alfaro M."/>
            <person name="Sun H."/>
            <person name="Tritt A."/>
            <person name="Yoshinaga Y."/>
            <person name="Zwiers L.-H."/>
            <person name="Turgeon B."/>
            <person name="Goodwin S."/>
            <person name="Spatafora J."/>
            <person name="Crous P."/>
            <person name="Grigoriev I."/>
        </authorList>
    </citation>
    <scope>NUCLEOTIDE SEQUENCE</scope>
    <source>
        <strain evidence="2">CBS 279.74</strain>
    </source>
</reference>
<dbReference type="Proteomes" id="UP000799428">
    <property type="component" value="Unassembled WGS sequence"/>
</dbReference>
<feature type="region of interest" description="Disordered" evidence="1">
    <location>
        <begin position="891"/>
        <end position="921"/>
    </location>
</feature>
<feature type="region of interest" description="Disordered" evidence="1">
    <location>
        <begin position="684"/>
        <end position="704"/>
    </location>
</feature>
<evidence type="ECO:0000313" key="3">
    <source>
        <dbReference type="Proteomes" id="UP000799428"/>
    </source>
</evidence>
<feature type="compositionally biased region" description="Low complexity" evidence="1">
    <location>
        <begin position="1083"/>
        <end position="1095"/>
    </location>
</feature>
<dbReference type="AlphaFoldDB" id="A0A6G1KR19"/>
<feature type="compositionally biased region" description="Polar residues" evidence="1">
    <location>
        <begin position="210"/>
        <end position="231"/>
    </location>
</feature>
<feature type="compositionally biased region" description="Basic and acidic residues" evidence="1">
    <location>
        <begin position="196"/>
        <end position="206"/>
    </location>
</feature>
<dbReference type="OrthoDB" id="10674063at2759"/>
<proteinExistence type="predicted"/>
<keyword evidence="3" id="KW-1185">Reference proteome</keyword>
<feature type="compositionally biased region" description="Basic and acidic residues" evidence="1">
    <location>
        <begin position="912"/>
        <end position="921"/>
    </location>
</feature>
<gene>
    <name evidence="2" type="ORF">K504DRAFT_24436</name>
</gene>
<feature type="compositionally biased region" description="Pro residues" evidence="1">
    <location>
        <begin position="235"/>
        <end position="251"/>
    </location>
</feature>
<sequence length="1216" mass="135609">MTFDGLRGKWKRVEEPKGEQEPVVFDLAAVAAVKLIAKKRHRKSAEETASRVADLLMGGELDQRLWIIQLVKAQNPLRSLWTIRAEQDKPLQKPKPYGPNQDGSISWPNPASPVIAHTKTLVHTRRYADIKYTPRRKPLAQPLTRTVTISRRGKSCRKDPIGKHLATLDAISYGNEEVEFVVPKVPQEYLERRARERAERERERAEQAATDSQDQEQFTTIKSSLEEQSQGPSRPVLPPPPARPPPTPPVLPSLAKKNAVLQAKTTDFHTKKSQIDNASLKYLRKRSDSVSGVLKSNAFVVNWVSHVQVHMQKAAFKQERDNFGSEKKAIDTVSHQGDEIVPGIQKNKDHVTASPILSIPERPATPGPKAAGRTRRPSLKEIATALIAPKAESPKDGLFPMRKTIQRRPTLADFVRENSGIGAVSRLASELPPPVPKIPPQFAIGASVIPVGPKTLVVENRVITAPLGNAFQTSGFWGSKSEASTPIPHNVNNLTPEDTTQDVSLPRESHGRVISDASTLVSPPVVGNRPKSSATVKSLGHVKEKEQPFPVVVPLSDVHSLEAFDNVRELLLTKYALSQLKLQLEPGPSPKPVVPVVAPWTRYGHRSSPKVPVRDVPNPKHYHGLGYGFSLQTPTRPTPKKKFSMRGLISRDALAGNESRSTLEIAAGQNDMRSIEDQASMITPRTSSMPKPVQVTKRRKRESEPPVLDKMFQQAYHVAMNTARSLEDTVVDNSDYRSLVELTDRKPAALYRKIRQFEEIDQHLTERYAVKNHGDLDHVRRWCYVKQSGDASQPPQIETIYDVQREAYQLLFKRQKVPDMTSMYNEHRLIWANEFTARTREKLAEETARHEERLEAFVELQKYAYSMENLPDEDETQIDDELDEKPIQSIKSTLSGMETDSIKTVKSNSSDKSNKSDTSDTKFDYDRLLRSIKAESLLANTQFTSTSPAVVETDAEAKKRRRTTTFNMGLVSSPSIESSATESPLARVPYVVEGGCMTRHMSNLPDDDSHWAAELENALGKEIVRQKADRRPSKLDPVLNVVPGTLDKLSNQRSELPNTVVAKTIDAIPEECGASSSDVPSYRVQTSRTTTSISRRQSGAIPLSPFINTVRRDPSFTGRRPGAKRNSSKPTDVIPRGVSYEGHGAGYPPRWSSIISDNERTVRRDPTYELVNGQLIRTYDTEDLAAPGLTTPGTKRSELRAELAMQEAERMLMEGS</sequence>
<organism evidence="2 3">
    <name type="scientific">Pleomassaria siparia CBS 279.74</name>
    <dbReference type="NCBI Taxonomy" id="1314801"/>
    <lineage>
        <taxon>Eukaryota</taxon>
        <taxon>Fungi</taxon>
        <taxon>Dikarya</taxon>
        <taxon>Ascomycota</taxon>
        <taxon>Pezizomycotina</taxon>
        <taxon>Dothideomycetes</taxon>
        <taxon>Pleosporomycetidae</taxon>
        <taxon>Pleosporales</taxon>
        <taxon>Pleomassariaceae</taxon>
        <taxon>Pleomassaria</taxon>
    </lineage>
</organism>
<dbReference type="EMBL" id="MU005764">
    <property type="protein sequence ID" value="KAF2715336.1"/>
    <property type="molecule type" value="Genomic_DNA"/>
</dbReference>